<keyword evidence="1" id="KW-0472">Membrane</keyword>
<keyword evidence="3" id="KW-1185">Reference proteome</keyword>
<sequence>MSAIRQQRWRLVAVLLCVLGSVAASLSAVFFARSWSAVSIALGCFLIAWYLRTQTPAPPANGPDSDGTGGAA</sequence>
<feature type="transmembrane region" description="Helical" evidence="1">
    <location>
        <begin position="34"/>
        <end position="51"/>
    </location>
</feature>
<keyword evidence="1" id="KW-1133">Transmembrane helix</keyword>
<gene>
    <name evidence="2" type="ORF">GCM10012286_68920</name>
</gene>
<evidence type="ECO:0000256" key="1">
    <source>
        <dbReference type="SAM" id="Phobius"/>
    </source>
</evidence>
<dbReference type="EMBL" id="BMNG01000018">
    <property type="protein sequence ID" value="GGO55844.1"/>
    <property type="molecule type" value="Genomic_DNA"/>
</dbReference>
<dbReference type="Proteomes" id="UP000656881">
    <property type="component" value="Unassembled WGS sequence"/>
</dbReference>
<dbReference type="RefSeq" id="WP_189176933.1">
    <property type="nucleotide sequence ID" value="NZ_BMNG01000018.1"/>
</dbReference>
<evidence type="ECO:0000313" key="3">
    <source>
        <dbReference type="Proteomes" id="UP000656881"/>
    </source>
</evidence>
<reference evidence="3" key="1">
    <citation type="journal article" date="2019" name="Int. J. Syst. Evol. Microbiol.">
        <title>The Global Catalogue of Microorganisms (GCM) 10K type strain sequencing project: providing services to taxonomists for standard genome sequencing and annotation.</title>
        <authorList>
            <consortium name="The Broad Institute Genomics Platform"/>
            <consortium name="The Broad Institute Genome Sequencing Center for Infectious Disease"/>
            <person name="Wu L."/>
            <person name="Ma J."/>
        </authorList>
    </citation>
    <scope>NUCLEOTIDE SEQUENCE [LARGE SCALE GENOMIC DNA]</scope>
    <source>
        <strain evidence="3">CGMCC 4.7349</strain>
    </source>
</reference>
<keyword evidence="1" id="KW-0812">Transmembrane</keyword>
<organism evidence="2 3">
    <name type="scientific">Streptomyces lasiicapitis</name>
    <dbReference type="NCBI Taxonomy" id="1923961"/>
    <lineage>
        <taxon>Bacteria</taxon>
        <taxon>Bacillati</taxon>
        <taxon>Actinomycetota</taxon>
        <taxon>Actinomycetes</taxon>
        <taxon>Kitasatosporales</taxon>
        <taxon>Streptomycetaceae</taxon>
        <taxon>Streptomyces</taxon>
    </lineage>
</organism>
<accession>A0ABQ2MQ12</accession>
<protein>
    <submittedName>
        <fullName evidence="2">Uncharacterized protein</fullName>
    </submittedName>
</protein>
<evidence type="ECO:0000313" key="2">
    <source>
        <dbReference type="EMBL" id="GGO55844.1"/>
    </source>
</evidence>
<comment type="caution">
    <text evidence="2">The sequence shown here is derived from an EMBL/GenBank/DDBJ whole genome shotgun (WGS) entry which is preliminary data.</text>
</comment>
<proteinExistence type="predicted"/>
<name>A0ABQ2MQ12_9ACTN</name>